<keyword evidence="8" id="KW-1185">Reference proteome</keyword>
<dbReference type="Gene3D" id="1.20.58.340">
    <property type="entry name" value="Magnesium transport protein CorA, transmembrane region"/>
    <property type="match status" value="2"/>
</dbReference>
<evidence type="ECO:0000256" key="4">
    <source>
        <dbReference type="ARBA" id="ARBA00022989"/>
    </source>
</evidence>
<keyword evidence="5 6" id="KW-0472">Membrane</keyword>
<evidence type="ECO:0000256" key="5">
    <source>
        <dbReference type="ARBA" id="ARBA00023136"/>
    </source>
</evidence>
<dbReference type="InterPro" id="IPR002523">
    <property type="entry name" value="MgTranspt_CorA/ZnTranspt_ZntB"/>
</dbReference>
<gene>
    <name evidence="7" type="ORF">SAMN02745171_00363</name>
</gene>
<dbReference type="GO" id="GO:0046873">
    <property type="term" value="F:metal ion transmembrane transporter activity"/>
    <property type="evidence" value="ECO:0007669"/>
    <property type="project" value="InterPro"/>
</dbReference>
<comment type="subcellular location">
    <subcellularLocation>
        <location evidence="1">Membrane</location>
        <topology evidence="1">Multi-pass membrane protein</topology>
    </subcellularLocation>
</comment>
<dbReference type="EMBL" id="FUXE01000003">
    <property type="protein sequence ID" value="SJZ52453.1"/>
    <property type="molecule type" value="Genomic_DNA"/>
</dbReference>
<dbReference type="RefSeq" id="WP_078736319.1">
    <property type="nucleotide sequence ID" value="NZ_FUXE01000003.1"/>
</dbReference>
<dbReference type="PANTHER" id="PTHR47891">
    <property type="entry name" value="TRANSPORTER-RELATED"/>
    <property type="match status" value="1"/>
</dbReference>
<comment type="similarity">
    <text evidence="2">Belongs to the CorA metal ion transporter (MIT) (TC 1.A.35) family.</text>
</comment>
<name>A0A1T4LCS8_9PORP</name>
<reference evidence="8" key="1">
    <citation type="submission" date="2017-02" db="EMBL/GenBank/DDBJ databases">
        <authorList>
            <person name="Varghese N."/>
            <person name="Submissions S."/>
        </authorList>
    </citation>
    <scope>NUCLEOTIDE SEQUENCE [LARGE SCALE GENOMIC DNA]</scope>
    <source>
        <strain evidence="8">ATCC 51356</strain>
    </source>
</reference>
<organism evidence="7 8">
    <name type="scientific">Porphyromonas circumdentaria</name>
    <dbReference type="NCBI Taxonomy" id="29524"/>
    <lineage>
        <taxon>Bacteria</taxon>
        <taxon>Pseudomonadati</taxon>
        <taxon>Bacteroidota</taxon>
        <taxon>Bacteroidia</taxon>
        <taxon>Bacteroidales</taxon>
        <taxon>Porphyromonadaceae</taxon>
        <taxon>Porphyromonas</taxon>
    </lineage>
</organism>
<accession>A0A1T4LCS8</accession>
<evidence type="ECO:0000256" key="2">
    <source>
        <dbReference type="ARBA" id="ARBA00009765"/>
    </source>
</evidence>
<dbReference type="InterPro" id="IPR047199">
    <property type="entry name" value="CorA-like"/>
</dbReference>
<feature type="transmembrane region" description="Helical" evidence="6">
    <location>
        <begin position="253"/>
        <end position="271"/>
    </location>
</feature>
<dbReference type="SUPFAM" id="SSF144083">
    <property type="entry name" value="Magnesium transport protein CorA, transmembrane region"/>
    <property type="match status" value="1"/>
</dbReference>
<evidence type="ECO:0000256" key="6">
    <source>
        <dbReference type="SAM" id="Phobius"/>
    </source>
</evidence>
<dbReference type="OrthoDB" id="9803416at2"/>
<dbReference type="Pfam" id="PF01544">
    <property type="entry name" value="CorA"/>
    <property type="match status" value="1"/>
</dbReference>
<keyword evidence="3 6" id="KW-0812">Transmembrane</keyword>
<dbReference type="SUPFAM" id="SSF143865">
    <property type="entry name" value="CorA soluble domain-like"/>
    <property type="match status" value="1"/>
</dbReference>
<evidence type="ECO:0000256" key="3">
    <source>
        <dbReference type="ARBA" id="ARBA00022692"/>
    </source>
</evidence>
<sequence>MRRFIYPEKGFIESNKVEAGCWIKVVCPTTEDLDFLVDEIAIPDSFLADIADTDERPRIEEEDGWELTIIRIPVAVSDSPTPYTTIPVGVIYSPERHITVTVCYRRTQLMPDFIDHCKRKKVCVTNEVDFIFRLVHSSAVWFLKYLKQISSLIMEAEEALESSIRNEDLLQLMKLQKCFVYFSTSIRGNEAVINKLQAIRRSIPYDEDLAEDVRIELSQAYNTVTIHSEILTGTMDAFASVISNNVNTIMKRMTSISIILMLPTLIASMYGMNVPNGWEAKGWAFWLIFVVAIGLSAGAFVLLKRIKWF</sequence>
<dbReference type="STRING" id="29524.SAMN02745171_00363"/>
<dbReference type="Proteomes" id="UP000190121">
    <property type="component" value="Unassembled WGS sequence"/>
</dbReference>
<dbReference type="InterPro" id="IPR045861">
    <property type="entry name" value="CorA_cytoplasmic_dom"/>
</dbReference>
<dbReference type="InterPro" id="IPR045863">
    <property type="entry name" value="CorA_TM1_TM2"/>
</dbReference>
<dbReference type="CDD" id="cd12827">
    <property type="entry name" value="EcCorA_ZntB-like_u2"/>
    <property type="match status" value="1"/>
</dbReference>
<keyword evidence="4 6" id="KW-1133">Transmembrane helix</keyword>
<evidence type="ECO:0000256" key="1">
    <source>
        <dbReference type="ARBA" id="ARBA00004141"/>
    </source>
</evidence>
<feature type="transmembrane region" description="Helical" evidence="6">
    <location>
        <begin position="283"/>
        <end position="303"/>
    </location>
</feature>
<dbReference type="AlphaFoldDB" id="A0A1T4LCS8"/>
<evidence type="ECO:0000313" key="7">
    <source>
        <dbReference type="EMBL" id="SJZ52453.1"/>
    </source>
</evidence>
<evidence type="ECO:0000313" key="8">
    <source>
        <dbReference type="Proteomes" id="UP000190121"/>
    </source>
</evidence>
<proteinExistence type="inferred from homology"/>
<dbReference type="PANTHER" id="PTHR47891:SF2">
    <property type="entry name" value="MAGNESIUM AND COBALT TRANSPORTER"/>
    <property type="match status" value="1"/>
</dbReference>
<dbReference type="Gene3D" id="3.30.460.20">
    <property type="entry name" value="CorA soluble domain-like"/>
    <property type="match status" value="1"/>
</dbReference>
<protein>
    <submittedName>
        <fullName evidence="7">Magnesium transporter</fullName>
    </submittedName>
</protein>
<dbReference type="GO" id="GO:0016020">
    <property type="term" value="C:membrane"/>
    <property type="evidence" value="ECO:0007669"/>
    <property type="project" value="UniProtKB-SubCell"/>
</dbReference>